<accession>A0A431TVA4</accession>
<comment type="caution">
    <text evidence="3">The sequence shown here is derived from an EMBL/GenBank/DDBJ whole genome shotgun (WGS) entry which is preliminary data.</text>
</comment>
<name>A0A431TVA4_9BACT</name>
<sequence>MWTRPARTGPTAAAPAGARVGQGVPLHSEPNVTLIAALTPTGLGATTSVGGAVNGDVFALYLDQILGPTLRASDVVVLDNLPTHKVEGLAALVEQRASCTCRRTRLTSTPSNSPSAS</sequence>
<dbReference type="AlphaFoldDB" id="A0A431TVA4"/>
<evidence type="ECO:0000256" key="1">
    <source>
        <dbReference type="SAM" id="MobiDB-lite"/>
    </source>
</evidence>
<organism evidence="3 4">
    <name type="scientific">Hymenobacter gummosus</name>
    <dbReference type="NCBI Taxonomy" id="1776032"/>
    <lineage>
        <taxon>Bacteria</taxon>
        <taxon>Pseudomonadati</taxon>
        <taxon>Bacteroidota</taxon>
        <taxon>Cytophagia</taxon>
        <taxon>Cytophagales</taxon>
        <taxon>Hymenobacteraceae</taxon>
        <taxon>Hymenobacter</taxon>
    </lineage>
</organism>
<evidence type="ECO:0000313" key="3">
    <source>
        <dbReference type="EMBL" id="RTQ45298.1"/>
    </source>
</evidence>
<dbReference type="InterPro" id="IPR038717">
    <property type="entry name" value="Tc1-like_DDE_dom"/>
</dbReference>
<protein>
    <recommendedName>
        <fullName evidence="2">Tc1-like transposase DDE domain-containing protein</fullName>
    </recommendedName>
</protein>
<feature type="region of interest" description="Disordered" evidence="1">
    <location>
        <begin position="1"/>
        <end position="25"/>
    </location>
</feature>
<dbReference type="EMBL" id="RXOF01000021">
    <property type="protein sequence ID" value="RTQ45298.1"/>
    <property type="molecule type" value="Genomic_DNA"/>
</dbReference>
<dbReference type="Proteomes" id="UP000282184">
    <property type="component" value="Unassembled WGS sequence"/>
</dbReference>
<gene>
    <name evidence="3" type="ORF">EJV47_25815</name>
</gene>
<reference evidence="3 4" key="1">
    <citation type="submission" date="2018-12" db="EMBL/GenBank/DDBJ databases">
        <title>Hymenobacter gummosus sp. nov., isolated from a spring.</title>
        <authorList>
            <person name="Nie L."/>
        </authorList>
    </citation>
    <scope>NUCLEOTIDE SEQUENCE [LARGE SCALE GENOMIC DNA]</scope>
    <source>
        <strain evidence="3 4">KCTC 52166</strain>
    </source>
</reference>
<dbReference type="OrthoDB" id="129174at2"/>
<keyword evidence="4" id="KW-1185">Reference proteome</keyword>
<feature type="compositionally biased region" description="Low complexity" evidence="1">
    <location>
        <begin position="1"/>
        <end position="19"/>
    </location>
</feature>
<feature type="domain" description="Tc1-like transposase DDE" evidence="2">
    <location>
        <begin position="10"/>
        <end position="114"/>
    </location>
</feature>
<evidence type="ECO:0000313" key="4">
    <source>
        <dbReference type="Proteomes" id="UP000282184"/>
    </source>
</evidence>
<dbReference type="Pfam" id="PF13358">
    <property type="entry name" value="DDE_3"/>
    <property type="match status" value="1"/>
</dbReference>
<evidence type="ECO:0000259" key="2">
    <source>
        <dbReference type="Pfam" id="PF13358"/>
    </source>
</evidence>
<proteinExistence type="predicted"/>